<keyword evidence="8" id="KW-0472">Membrane</keyword>
<evidence type="ECO:0000256" key="3">
    <source>
        <dbReference type="ARBA" id="ARBA00009642"/>
    </source>
</evidence>
<comment type="subcellular location">
    <subcellularLocation>
        <location evidence="2">Peroxisome membrane</location>
        <topology evidence="2">Single-pass membrane protein</topology>
    </subcellularLocation>
</comment>
<dbReference type="OMA" id="SENMIFI"/>
<evidence type="ECO:0000313" key="11">
    <source>
        <dbReference type="EMBL" id="CCE79129.1"/>
    </source>
</evidence>
<evidence type="ECO:0000256" key="6">
    <source>
        <dbReference type="ARBA" id="ARBA00022692"/>
    </source>
</evidence>
<dbReference type="EMBL" id="FO082057">
    <property type="protein sequence ID" value="CCE78543.1"/>
    <property type="molecule type" value="Genomic_DNA"/>
</dbReference>
<keyword evidence="6" id="KW-0812">Transmembrane</keyword>
<dbReference type="Proteomes" id="UP000005222">
    <property type="component" value="Chromosome C"/>
</dbReference>
<gene>
    <name evidence="11" type="primary">Piso0_001169</name>
    <name evidence="10" type="ORF">GNLVRS01_PISO0C12410g</name>
    <name evidence="11" type="ORF">GNLVRS01_PISO0D12477g</name>
</gene>
<evidence type="ECO:0000313" key="12">
    <source>
        <dbReference type="Proteomes" id="UP000005222"/>
    </source>
</evidence>
<evidence type="ECO:0000256" key="7">
    <source>
        <dbReference type="ARBA" id="ARBA00022989"/>
    </source>
</evidence>
<evidence type="ECO:0000313" key="10">
    <source>
        <dbReference type="EMBL" id="CCE78543.1"/>
    </source>
</evidence>
<dbReference type="eggNOG" id="ENOG502S5ME">
    <property type="taxonomic scope" value="Eukaryota"/>
</dbReference>
<sequence>MAGIQGRAFARNPKLWLSAAVAASVVAVSYKLYDSWASDDEKKTLQDNTIAKSDKLKDRKNYTKKSVALTLTHSVLSSKLPLTDIILNSENVTFILPPSLSLEDLEAIIDKDESGEALITSSLMQNYKVLKSNNIQGYYSLIKSLRPDTLLVCADDMGIDDHLPKEMNRFIKQIVTVEQNSDQIFDQVTSILIR</sequence>
<dbReference type="InParanoid" id="G8YPF8"/>
<evidence type="ECO:0000256" key="1">
    <source>
        <dbReference type="ARBA" id="ARBA00003659"/>
    </source>
</evidence>
<dbReference type="Gene3D" id="3.40.50.11730">
    <property type="entry name" value="Peroxisome assembly protein 22"/>
    <property type="match status" value="1"/>
</dbReference>
<dbReference type="Proteomes" id="UP000005222">
    <property type="component" value="Chromosome D"/>
</dbReference>
<keyword evidence="7" id="KW-1133">Transmembrane helix</keyword>
<dbReference type="GO" id="GO:0005778">
    <property type="term" value="C:peroxisomal membrane"/>
    <property type="evidence" value="ECO:0007669"/>
    <property type="project" value="UniProtKB-SubCell"/>
</dbReference>
<keyword evidence="5" id="KW-0962">Peroxisome biogenesis</keyword>
<evidence type="ECO:0000256" key="4">
    <source>
        <dbReference type="ARBA" id="ARBA00018967"/>
    </source>
</evidence>
<dbReference type="Pfam" id="PF12827">
    <property type="entry name" value="Peroxin-22"/>
    <property type="match status" value="1"/>
</dbReference>
<dbReference type="OrthoDB" id="4014227at2759"/>
<proteinExistence type="inferred from homology"/>
<evidence type="ECO:0000256" key="9">
    <source>
        <dbReference type="ARBA" id="ARBA00023140"/>
    </source>
</evidence>
<dbReference type="InterPro" id="IPR038613">
    <property type="entry name" value="Peroxin-22_C_sf"/>
</dbReference>
<keyword evidence="12" id="KW-1185">Reference proteome</keyword>
<organism evidence="11 12">
    <name type="scientific">Pichia sorbitophila (strain ATCC MYA-4447 / BCRC 22081 / CBS 7064 / NBRC 10061 / NRRL Y-12695)</name>
    <name type="common">Hybrid yeast</name>
    <dbReference type="NCBI Taxonomy" id="559304"/>
    <lineage>
        <taxon>Eukaryota</taxon>
        <taxon>Fungi</taxon>
        <taxon>Dikarya</taxon>
        <taxon>Ascomycota</taxon>
        <taxon>Saccharomycotina</taxon>
        <taxon>Pichiomycetes</taxon>
        <taxon>Debaryomycetaceae</taxon>
        <taxon>Millerozyma</taxon>
    </lineage>
</organism>
<evidence type="ECO:0000256" key="2">
    <source>
        <dbReference type="ARBA" id="ARBA00004549"/>
    </source>
</evidence>
<name>G8YPF8_PICSO</name>
<dbReference type="GO" id="GO:0007031">
    <property type="term" value="P:peroxisome organization"/>
    <property type="evidence" value="ECO:0007669"/>
    <property type="project" value="UniProtKB-KW"/>
</dbReference>
<comment type="similarity">
    <text evidence="3">Belongs to the peroxin-22 family.</text>
</comment>
<reference evidence="11" key="1">
    <citation type="submission" date="2011-10" db="EMBL/GenBank/DDBJ databases">
        <authorList>
            <person name="Genoscope - CEA"/>
        </authorList>
    </citation>
    <scope>NUCLEOTIDE SEQUENCE</scope>
</reference>
<dbReference type="HOGENOM" id="CLU_1402917_0_0_1"/>
<reference evidence="12" key="2">
    <citation type="journal article" date="2012" name="G3 (Bethesda)">
        <title>Pichia sorbitophila, an interspecies yeast hybrid reveals early steps of genome resolution following polyploidization.</title>
        <authorList>
            <person name="Leh Louis V."/>
            <person name="Despons L."/>
            <person name="Friedrich A."/>
            <person name="Martin T."/>
            <person name="Durrens P."/>
            <person name="Casaregola S."/>
            <person name="Neuveglise C."/>
            <person name="Fairhead C."/>
            <person name="Marck C."/>
            <person name="Cruz J.A."/>
            <person name="Straub M.L."/>
            <person name="Kugler V."/>
            <person name="Sacerdot C."/>
            <person name="Uzunov Z."/>
            <person name="Thierry A."/>
            <person name="Weiss S."/>
            <person name="Bleykasten C."/>
            <person name="De Montigny J."/>
            <person name="Jacques N."/>
            <person name="Jung P."/>
            <person name="Lemaire M."/>
            <person name="Mallet S."/>
            <person name="Morel G."/>
            <person name="Richard G.F."/>
            <person name="Sarkar A."/>
            <person name="Savel G."/>
            <person name="Schacherer J."/>
            <person name="Seret M.L."/>
            <person name="Talla E."/>
            <person name="Samson G."/>
            <person name="Jubin C."/>
            <person name="Poulain J."/>
            <person name="Vacherie B."/>
            <person name="Barbe V."/>
            <person name="Pelletier E."/>
            <person name="Sherman D.J."/>
            <person name="Westhof E."/>
            <person name="Weissenbach J."/>
            <person name="Baret P.V."/>
            <person name="Wincker P."/>
            <person name="Gaillardin C."/>
            <person name="Dujon B."/>
            <person name="Souciet J.L."/>
        </authorList>
    </citation>
    <scope>NUCLEOTIDE SEQUENCE [LARGE SCALE GENOMIC DNA]</scope>
    <source>
        <strain evidence="12">ATCC MYA-4447 / BCRC 22081 / CBS 7064 / NBRC 10061 / NRRL Y-12695</strain>
    </source>
</reference>
<dbReference type="EMBL" id="FO082056">
    <property type="protein sequence ID" value="CCE79129.1"/>
    <property type="molecule type" value="Genomic_DNA"/>
</dbReference>
<evidence type="ECO:0000256" key="5">
    <source>
        <dbReference type="ARBA" id="ARBA00022593"/>
    </source>
</evidence>
<comment type="function">
    <text evidence="1">Involved in peroxisome biogenesis.</text>
</comment>
<dbReference type="InterPro" id="IPR024359">
    <property type="entry name" value="Peroxin-22"/>
</dbReference>
<accession>G8YPF8</accession>
<dbReference type="AlphaFoldDB" id="G8YPF8"/>
<protein>
    <recommendedName>
        <fullName evidence="4">Peroxisome assembly protein 22</fullName>
    </recommendedName>
</protein>
<evidence type="ECO:0000256" key="8">
    <source>
        <dbReference type="ARBA" id="ARBA00023136"/>
    </source>
</evidence>
<keyword evidence="9" id="KW-0576">Peroxisome</keyword>